<feature type="binding site" evidence="3">
    <location>
        <position position="98"/>
    </location>
    <ligand>
        <name>Zn(2+)</name>
        <dbReference type="ChEBI" id="CHEBI:29105"/>
        <note>catalytic</note>
    </ligand>
</feature>
<feature type="binding site" evidence="3">
    <location>
        <position position="72"/>
    </location>
    <ligand>
        <name>Zn(2+)</name>
        <dbReference type="ChEBI" id="CHEBI:29105"/>
        <note>catalytic</note>
    </ligand>
</feature>
<evidence type="ECO:0000256" key="1">
    <source>
        <dbReference type="ARBA" id="ARBA00022801"/>
    </source>
</evidence>
<dbReference type="Gene3D" id="3.40.140.10">
    <property type="entry name" value="Cytidine Deaminase, domain 2"/>
    <property type="match status" value="1"/>
</dbReference>
<dbReference type="GO" id="GO:0005737">
    <property type="term" value="C:cytoplasm"/>
    <property type="evidence" value="ECO:0007669"/>
    <property type="project" value="TreeGrafter"/>
</dbReference>
<keyword evidence="1" id="KW-0378">Hydrolase</keyword>
<feature type="binding site" evidence="3">
    <location>
        <position position="95"/>
    </location>
    <ligand>
        <name>Zn(2+)</name>
        <dbReference type="ChEBI" id="CHEBI:29105"/>
        <note>catalytic</note>
    </ligand>
</feature>
<dbReference type="SUPFAM" id="SSF53927">
    <property type="entry name" value="Cytidine deaminase-like"/>
    <property type="match status" value="1"/>
</dbReference>
<evidence type="ECO:0000259" key="4">
    <source>
        <dbReference type="PROSITE" id="PS51747"/>
    </source>
</evidence>
<evidence type="ECO:0000256" key="2">
    <source>
        <dbReference type="PIRSR" id="PIRSR006019-1"/>
    </source>
</evidence>
<reference evidence="6" key="1">
    <citation type="submission" date="2017-12" db="EMBL/GenBank/DDBJ databases">
        <title>Draft genome sequence of Telmatospirillum siberiense 26-4b1T, an acidotolerant peatland alphaproteobacterium potentially involved in sulfur cycling.</title>
        <authorList>
            <person name="Hausmann B."/>
            <person name="Pjevac P."/>
            <person name="Schreck K."/>
            <person name="Herbold C.W."/>
            <person name="Daims H."/>
            <person name="Wagner M."/>
            <person name="Pester M."/>
            <person name="Loy A."/>
        </authorList>
    </citation>
    <scope>NUCLEOTIDE SEQUENCE [LARGE SCALE GENOMIC DNA]</scope>
    <source>
        <strain evidence="6">26-4b1</strain>
    </source>
</reference>
<dbReference type="InterPro" id="IPR016193">
    <property type="entry name" value="Cytidine_deaminase-like"/>
</dbReference>
<dbReference type="Pfam" id="PF00383">
    <property type="entry name" value="dCMP_cyt_deam_1"/>
    <property type="match status" value="1"/>
</dbReference>
<dbReference type="InterPro" id="IPR016473">
    <property type="entry name" value="dCMP_deaminase"/>
</dbReference>
<keyword evidence="3" id="KW-0479">Metal-binding</keyword>
<evidence type="ECO:0000256" key="3">
    <source>
        <dbReference type="PIRSR" id="PIRSR006019-2"/>
    </source>
</evidence>
<dbReference type="PANTHER" id="PTHR11086:SF18">
    <property type="entry name" value="DEOXYCYTIDYLATE DEAMINASE"/>
    <property type="match status" value="1"/>
</dbReference>
<proteinExistence type="predicted"/>
<name>A0A2N3PSU3_9PROT</name>
<dbReference type="GO" id="GO:0008270">
    <property type="term" value="F:zinc ion binding"/>
    <property type="evidence" value="ECO:0007669"/>
    <property type="project" value="InterPro"/>
</dbReference>
<dbReference type="PIRSF" id="PIRSF006019">
    <property type="entry name" value="dCMP_deaminase"/>
    <property type="match status" value="1"/>
</dbReference>
<keyword evidence="3" id="KW-0862">Zinc</keyword>
<dbReference type="GO" id="GO:0004132">
    <property type="term" value="F:dCMP deaminase activity"/>
    <property type="evidence" value="ECO:0007669"/>
    <property type="project" value="InterPro"/>
</dbReference>
<dbReference type="GO" id="GO:0006220">
    <property type="term" value="P:pyrimidine nucleotide metabolic process"/>
    <property type="evidence" value="ECO:0007669"/>
    <property type="project" value="InterPro"/>
</dbReference>
<comment type="cofactor">
    <cofactor evidence="3">
        <name>Zn(2+)</name>
        <dbReference type="ChEBI" id="CHEBI:29105"/>
    </cofactor>
</comment>
<evidence type="ECO:0000313" key="6">
    <source>
        <dbReference type="Proteomes" id="UP000233293"/>
    </source>
</evidence>
<dbReference type="OrthoDB" id="9788517at2"/>
<dbReference type="InterPro" id="IPR002125">
    <property type="entry name" value="CMP_dCMP_dom"/>
</dbReference>
<dbReference type="InterPro" id="IPR015517">
    <property type="entry name" value="dCMP_deaminase-rel"/>
</dbReference>
<organism evidence="5 6">
    <name type="scientific">Telmatospirillum siberiense</name>
    <dbReference type="NCBI Taxonomy" id="382514"/>
    <lineage>
        <taxon>Bacteria</taxon>
        <taxon>Pseudomonadati</taxon>
        <taxon>Pseudomonadota</taxon>
        <taxon>Alphaproteobacteria</taxon>
        <taxon>Rhodospirillales</taxon>
        <taxon>Rhodospirillaceae</taxon>
        <taxon>Telmatospirillum</taxon>
    </lineage>
</organism>
<protein>
    <submittedName>
        <fullName evidence="5">CMP deaminase</fullName>
    </submittedName>
</protein>
<gene>
    <name evidence="5" type="ORF">CWS72_16540</name>
</gene>
<dbReference type="EMBL" id="PIUM01000020">
    <property type="protein sequence ID" value="PKU23462.1"/>
    <property type="molecule type" value="Genomic_DNA"/>
</dbReference>
<dbReference type="PANTHER" id="PTHR11086">
    <property type="entry name" value="DEOXYCYTIDYLATE DEAMINASE-RELATED"/>
    <property type="match status" value="1"/>
</dbReference>
<dbReference type="RefSeq" id="WP_101251732.1">
    <property type="nucleotide sequence ID" value="NZ_PIUM01000020.1"/>
</dbReference>
<evidence type="ECO:0000313" key="5">
    <source>
        <dbReference type="EMBL" id="PKU23462.1"/>
    </source>
</evidence>
<sequence>MSASPSAWDSKFLALADFVAGWSKDPSTQVGAVAVGETPNLLSLGYNGFPPGVADLPDRLNDRDTKYRLVVHGEINALINAQFRPVTLYVTHPPCVRCTVQILAYRSVRRVVSRKPGDDMLSRWSADFSESRLLFEEAGVSLELF</sequence>
<feature type="domain" description="CMP/dCMP-type deaminase" evidence="4">
    <location>
        <begin position="7"/>
        <end position="135"/>
    </location>
</feature>
<dbReference type="AlphaFoldDB" id="A0A2N3PSU3"/>
<keyword evidence="6" id="KW-1185">Reference proteome</keyword>
<comment type="caution">
    <text evidence="5">The sequence shown here is derived from an EMBL/GenBank/DDBJ whole genome shotgun (WGS) entry which is preliminary data.</text>
</comment>
<feature type="active site" description="Proton donor" evidence="2">
    <location>
        <position position="74"/>
    </location>
</feature>
<accession>A0A2N3PSU3</accession>
<dbReference type="PROSITE" id="PS51747">
    <property type="entry name" value="CYT_DCMP_DEAMINASES_2"/>
    <property type="match status" value="1"/>
</dbReference>
<dbReference type="Proteomes" id="UP000233293">
    <property type="component" value="Unassembled WGS sequence"/>
</dbReference>